<dbReference type="AlphaFoldDB" id="A0A1U9NPU3"/>
<protein>
    <submittedName>
        <fullName evidence="4">Bacteriophage tail assembly protein</fullName>
    </submittedName>
</protein>
<dbReference type="RefSeq" id="WP_146663586.1">
    <property type="nucleotide sequence ID" value="NZ_CP019791.1"/>
</dbReference>
<proteinExistence type="predicted"/>
<feature type="domain" description="Phage terminase large subunit GpA ATPase" evidence="2">
    <location>
        <begin position="54"/>
        <end position="306"/>
    </location>
</feature>
<dbReference type="EMBL" id="CP019791">
    <property type="protein sequence ID" value="AQT69951.1"/>
    <property type="molecule type" value="Genomic_DNA"/>
</dbReference>
<dbReference type="Gene3D" id="3.40.50.300">
    <property type="entry name" value="P-loop containing nucleotide triphosphate hydrolases"/>
    <property type="match status" value="1"/>
</dbReference>
<dbReference type="InterPro" id="IPR027417">
    <property type="entry name" value="P-loop_NTPase"/>
</dbReference>
<evidence type="ECO:0000313" key="4">
    <source>
        <dbReference type="EMBL" id="AQT69951.1"/>
    </source>
</evidence>
<dbReference type="Pfam" id="PF20454">
    <property type="entry name" value="GpA_nuclease"/>
    <property type="match status" value="1"/>
</dbReference>
<dbReference type="GO" id="GO:0004519">
    <property type="term" value="F:endonuclease activity"/>
    <property type="evidence" value="ECO:0007669"/>
    <property type="project" value="InterPro"/>
</dbReference>
<dbReference type="KEGG" id="alus:STSP2_03151"/>
<dbReference type="GO" id="GO:0016887">
    <property type="term" value="F:ATP hydrolysis activity"/>
    <property type="evidence" value="ECO:0007669"/>
    <property type="project" value="InterPro"/>
</dbReference>
<dbReference type="STRING" id="1936003.STSP2_03151"/>
<dbReference type="Pfam" id="PF05876">
    <property type="entry name" value="GpA_ATPase"/>
    <property type="match status" value="1"/>
</dbReference>
<sequence length="640" mass="72661">MVKPKPKTEDTPLRWPEPLPMQADELAVLRPPERVTMDVWAEQNYVLSAKTAERHGPWSNDMVPFLVEPMRRLSDPAVRQVTAMACSQAGKTELANIFIGYTIEMNPAPTLIVMPTEATVQRRVNTRLRPMFEACPQLLRHIGGDIEKLNVGKETMLDNMILYLGWAGSAIALADIPVCNVIFDEPGKYPDGSGKEADPISLGKKRQRTFSTRSKTLAISTPVLKNDHIHREFEAGDKREYWIKCQHCGDYHPPKWKNVFLEKDENGRLLDPETYRAGGHSWYACPECGAKWSEIERWKAVLAGVWCPEGCTVDGDGVVRGEIPVTTHHSYHINAMMLHPSFQTIADLAGDWAYAQQQRRAGNIKPLQDFINSELGEPFEEREKPTEITVLKSHVGGYPPAIVPDGVQMLTCGIDVQIDHVWYWLAGYGYLSEAWQIECGRIETGDTSRLENFELVAQLLESSWPLANSAEDRIAIRRSAIDASYRTDVVQDFCLRCASDVVPVMGDHTVKARLYRRTPVMGGKVHRYDICVNTIKDRIYRLMYESESPGPGFYHFHREVSEDTLNQLASEEVKNERKGRKIIKGWFPKYEGRANHLWDAAVYADFAGELAGARTLRDPAKPKKRIRLSDRQKRGRTKRF</sequence>
<feature type="region of interest" description="Disordered" evidence="1">
    <location>
        <begin position="620"/>
        <end position="640"/>
    </location>
</feature>
<dbReference type="InterPro" id="IPR046454">
    <property type="entry name" value="GpA_endonuclease"/>
</dbReference>
<reference evidence="5" key="1">
    <citation type="submission" date="2017-02" db="EMBL/GenBank/DDBJ databases">
        <title>Comparative genomics and description of representatives of a novel lineage of planctomycetes thriving in anoxic sediments.</title>
        <authorList>
            <person name="Spring S."/>
            <person name="Bunk B."/>
            <person name="Sproer C."/>
        </authorList>
    </citation>
    <scope>NUCLEOTIDE SEQUENCE [LARGE SCALE GENOMIC DNA]</scope>
    <source>
        <strain evidence="5">ST-NAGAB-D1</strain>
    </source>
</reference>
<evidence type="ECO:0000259" key="3">
    <source>
        <dbReference type="Pfam" id="PF20454"/>
    </source>
</evidence>
<keyword evidence="5" id="KW-1185">Reference proteome</keyword>
<organism evidence="4 5">
    <name type="scientific">Anaerohalosphaera lusitana</name>
    <dbReference type="NCBI Taxonomy" id="1936003"/>
    <lineage>
        <taxon>Bacteria</taxon>
        <taxon>Pseudomonadati</taxon>
        <taxon>Planctomycetota</taxon>
        <taxon>Phycisphaerae</taxon>
        <taxon>Sedimentisphaerales</taxon>
        <taxon>Anaerohalosphaeraceae</taxon>
        <taxon>Anaerohalosphaera</taxon>
    </lineage>
</organism>
<evidence type="ECO:0000256" key="1">
    <source>
        <dbReference type="SAM" id="MobiDB-lite"/>
    </source>
</evidence>
<dbReference type="OrthoDB" id="5181253at2"/>
<gene>
    <name evidence="4" type="ORF">STSP2_03151</name>
</gene>
<evidence type="ECO:0000313" key="5">
    <source>
        <dbReference type="Proteomes" id="UP000189674"/>
    </source>
</evidence>
<name>A0A1U9NPU3_9BACT</name>
<accession>A0A1U9NPU3</accession>
<feature type="compositionally biased region" description="Basic and acidic residues" evidence="1">
    <location>
        <begin position="620"/>
        <end position="632"/>
    </location>
</feature>
<dbReference type="InterPro" id="IPR046453">
    <property type="entry name" value="GpA_ATPase"/>
</dbReference>
<feature type="domain" description="Terminase large subunit GpA endonuclease" evidence="3">
    <location>
        <begin position="328"/>
        <end position="614"/>
    </location>
</feature>
<dbReference type="Proteomes" id="UP000189674">
    <property type="component" value="Chromosome"/>
</dbReference>
<evidence type="ECO:0000259" key="2">
    <source>
        <dbReference type="Pfam" id="PF05876"/>
    </source>
</evidence>